<feature type="compositionally biased region" description="Acidic residues" evidence="1">
    <location>
        <begin position="554"/>
        <end position="566"/>
    </location>
</feature>
<feature type="region of interest" description="Disordered" evidence="1">
    <location>
        <begin position="533"/>
        <end position="793"/>
    </location>
</feature>
<feature type="compositionally biased region" description="Basic residues" evidence="1">
    <location>
        <begin position="497"/>
        <end position="511"/>
    </location>
</feature>
<feature type="compositionally biased region" description="Polar residues" evidence="1">
    <location>
        <begin position="775"/>
        <end position="784"/>
    </location>
</feature>
<comment type="caution">
    <text evidence="2">The sequence shown here is derived from an EMBL/GenBank/DDBJ whole genome shotgun (WGS) entry which is preliminary data.</text>
</comment>
<evidence type="ECO:0000313" key="2">
    <source>
        <dbReference type="EMBL" id="KAK3203418.1"/>
    </source>
</evidence>
<evidence type="ECO:0000256" key="1">
    <source>
        <dbReference type="SAM" id="MobiDB-lite"/>
    </source>
</evidence>
<dbReference type="AlphaFoldDB" id="A0AAN6LS39"/>
<protein>
    <submittedName>
        <fullName evidence="2">Uncharacterized protein</fullName>
    </submittedName>
</protein>
<feature type="compositionally biased region" description="Polar residues" evidence="1">
    <location>
        <begin position="656"/>
        <end position="668"/>
    </location>
</feature>
<reference evidence="2 3" key="1">
    <citation type="submission" date="2021-02" db="EMBL/GenBank/DDBJ databases">
        <title>Genome assembly of Pseudopithomyces chartarum.</title>
        <authorList>
            <person name="Jauregui R."/>
            <person name="Singh J."/>
            <person name="Voisey C."/>
        </authorList>
    </citation>
    <scope>NUCLEOTIDE SEQUENCE [LARGE SCALE GENOMIC DNA]</scope>
    <source>
        <strain evidence="2 3">AGR01</strain>
    </source>
</reference>
<sequence>MADRRSVRSSSRRTTPAPQLLPKAIVEPPARTTRHRRSASRDVEEPLKPTRRSARQASVESIRSENEAAVKGASRAKRKVKEAIAGELRVLSANLQLRTEQILVAAYTDTAFSDLTVVEEGDTQVPEENASVTQPEPIIEATAPRRSLGAVSSMSGTTAISSFTFVEGETLNVRFIMRHLLKLHDEAVELLNHLAPEDSEMRDLHDRIEEMENGNSDFVADYEDFNSQLSMRLAHYRGESQQYIHIRAIHTALFGPNRDIAAAETGLDLLLYQANLAVFAKDMINTDRNDKNMVGILRGLDSLFPVLFLPALILGTDTAASPTGDSALLQATFELALDLRTQLAILYLVQGSADQAFDPIAALQDVFFELNLEDPDEPATVRGWDIFALGGNESTLPEVFAQKVEDRVADIRQNVLDDEGSQEERPSIDIESLCMQFPWKAVILRLLGWVRDRNVELEEAVRHYSGAAGISQRIKAEREHPTVPAETDAVPQQTSPRKSRTSFGRGRRRSSKKFDPNAEIDADVLKKLVTMEGEPVSQPNRESHSQEEPHAEEIEAPVEAVDDEPVTEPQPQGDENDRQLQEDPYDQILGVAVEAGPDNETEELVESTTDRARESRQSEVPNPSRPTQALESLRPTKVLASTRPPSAIEPLHPTQDHASSQPPRSTNDFVRLLKEKRPTGKENRAASLFDRQVNAQRVLFGDGFDSSEPTPGPSTREPAARTSRKGKEPLNMSPQKRKRSELTDDDDSDFDRVERSANVERQRAKAPKRVRREVNSSGAPSSHQPRLREGHEGFEHIDDFPQYGREEPSEGEAPDMIQEAPPRSTYQDQVALARTNTLFIPNRKPRRVKKPWTFEEENALAEYMAEYPKLYSTILKVDKQGDAIFYDDENGELVERRTQVDLKDKARVMAKNMIKSRAGLRPGFTDVITPAIAAELRAAGLTW</sequence>
<gene>
    <name evidence="2" type="ORF">GRF29_112g1211518</name>
</gene>
<accession>A0AAN6LS39</accession>
<feature type="compositionally biased region" description="Basic and acidic residues" evidence="1">
    <location>
        <begin position="608"/>
        <end position="617"/>
    </location>
</feature>
<feature type="compositionally biased region" description="Basic and acidic residues" evidence="1">
    <location>
        <begin position="541"/>
        <end position="553"/>
    </location>
</feature>
<proteinExistence type="predicted"/>
<dbReference type="Proteomes" id="UP001280581">
    <property type="component" value="Unassembled WGS sequence"/>
</dbReference>
<feature type="region of interest" description="Disordered" evidence="1">
    <location>
        <begin position="472"/>
        <end position="519"/>
    </location>
</feature>
<dbReference type="EMBL" id="WVTA01000011">
    <property type="protein sequence ID" value="KAK3203418.1"/>
    <property type="molecule type" value="Genomic_DNA"/>
</dbReference>
<feature type="region of interest" description="Disordered" evidence="1">
    <location>
        <begin position="1"/>
        <end position="76"/>
    </location>
</feature>
<organism evidence="2 3">
    <name type="scientific">Pseudopithomyces chartarum</name>
    <dbReference type="NCBI Taxonomy" id="1892770"/>
    <lineage>
        <taxon>Eukaryota</taxon>
        <taxon>Fungi</taxon>
        <taxon>Dikarya</taxon>
        <taxon>Ascomycota</taxon>
        <taxon>Pezizomycotina</taxon>
        <taxon>Dothideomycetes</taxon>
        <taxon>Pleosporomycetidae</taxon>
        <taxon>Pleosporales</taxon>
        <taxon>Massarineae</taxon>
        <taxon>Didymosphaeriaceae</taxon>
        <taxon>Pseudopithomyces</taxon>
    </lineage>
</organism>
<feature type="compositionally biased region" description="Basic and acidic residues" evidence="1">
    <location>
        <begin position="750"/>
        <end position="763"/>
    </location>
</feature>
<feature type="compositionally biased region" description="Basic and acidic residues" evidence="1">
    <location>
        <begin position="39"/>
        <end position="48"/>
    </location>
</feature>
<evidence type="ECO:0000313" key="3">
    <source>
        <dbReference type="Proteomes" id="UP001280581"/>
    </source>
</evidence>
<keyword evidence="3" id="KW-1185">Reference proteome</keyword>
<feature type="compositionally biased region" description="Basic and acidic residues" evidence="1">
    <location>
        <begin position="671"/>
        <end position="684"/>
    </location>
</feature>
<dbReference type="Gene3D" id="1.10.10.60">
    <property type="entry name" value="Homeodomain-like"/>
    <property type="match status" value="1"/>
</dbReference>
<feature type="compositionally biased region" description="Polar residues" evidence="1">
    <location>
        <begin position="618"/>
        <end position="630"/>
    </location>
</feature>
<name>A0AAN6LS39_9PLEO</name>